<keyword evidence="1" id="KW-0472">Membrane</keyword>
<dbReference type="Proteomes" id="UP000199300">
    <property type="component" value="Unassembled WGS sequence"/>
</dbReference>
<protein>
    <recommendedName>
        <fullName evidence="4">Phage holin family Hol44, holin superfamily V</fullName>
    </recommendedName>
</protein>
<keyword evidence="1" id="KW-1133">Transmembrane helix</keyword>
<feature type="transmembrane region" description="Helical" evidence="1">
    <location>
        <begin position="64"/>
        <end position="85"/>
    </location>
</feature>
<evidence type="ECO:0000313" key="2">
    <source>
        <dbReference type="EMBL" id="SEN53744.1"/>
    </source>
</evidence>
<sequence>MKGVISMEFPIIHTNFWDAVIAVPSIVLITQCFKLFPIPRQYFPTIASLLGFAISIFISHRHDIWAGVFMGGFYGAAAIGTYSSLKTSWAAFKQHRKKQHLKAN</sequence>
<evidence type="ECO:0008006" key="4">
    <source>
        <dbReference type="Google" id="ProtNLM"/>
    </source>
</evidence>
<reference evidence="2 3" key="1">
    <citation type="submission" date="2016-10" db="EMBL/GenBank/DDBJ databases">
        <authorList>
            <person name="de Groot N.N."/>
        </authorList>
    </citation>
    <scope>NUCLEOTIDE SEQUENCE [LARGE SCALE GENOMIC DNA]</scope>
    <source>
        <strain evidence="2 3">CGMCC 1.10434</strain>
    </source>
</reference>
<evidence type="ECO:0000256" key="1">
    <source>
        <dbReference type="SAM" id="Phobius"/>
    </source>
</evidence>
<dbReference type="AlphaFoldDB" id="A0A1H8HCI4"/>
<evidence type="ECO:0000313" key="3">
    <source>
        <dbReference type="Proteomes" id="UP000199300"/>
    </source>
</evidence>
<proteinExistence type="predicted"/>
<keyword evidence="1" id="KW-0812">Transmembrane</keyword>
<name>A0A1H8HCI4_9BACI</name>
<feature type="transmembrane region" description="Helical" evidence="1">
    <location>
        <begin position="12"/>
        <end position="30"/>
    </location>
</feature>
<feature type="transmembrane region" description="Helical" evidence="1">
    <location>
        <begin position="42"/>
        <end position="58"/>
    </location>
</feature>
<organism evidence="2 3">
    <name type="scientific">Amphibacillus marinus</name>
    <dbReference type="NCBI Taxonomy" id="872970"/>
    <lineage>
        <taxon>Bacteria</taxon>
        <taxon>Bacillati</taxon>
        <taxon>Bacillota</taxon>
        <taxon>Bacilli</taxon>
        <taxon>Bacillales</taxon>
        <taxon>Bacillaceae</taxon>
        <taxon>Amphibacillus</taxon>
    </lineage>
</organism>
<keyword evidence="3" id="KW-1185">Reference proteome</keyword>
<dbReference type="EMBL" id="FODJ01000001">
    <property type="protein sequence ID" value="SEN53744.1"/>
    <property type="molecule type" value="Genomic_DNA"/>
</dbReference>
<gene>
    <name evidence="2" type="ORF">SAMN04488134_101306</name>
</gene>
<accession>A0A1H8HCI4</accession>